<keyword evidence="2" id="KW-0067">ATP-binding</keyword>
<sequence length="476" mass="55234">MDPSSANQVPQLNDYDKFYLLMLKWRVIRLFNPLCYAANVTSVEDLERQVTTNLEELRRKLPSWSLSPSFKEDLETIKKLIEDSKTVKYEDLPSLLVRDPENSYKEELEAAGVHIIQKDHVSPQAKIALGRPYSGDVYYAQWTQHHDKIDVVLRYDLGPAQRELFIREAKIMTGLHHEYIMKFYGAVILGSYADSVGLVVELFSQGNLEEFRVPSLFHAWLYASQLSSALEYLEQKELVHTSVVEPFVYISSLEKISIGGFMCCYYKDEIDKRRESGYQGDLLLSAVTGHQGHRLDDFSLKGVVAMFSHLVISMFRYLDSHRSSQLLELFPRDKKWPLVCPSGVASLLEQCLAEDVNDRPTFQEIVQILAKERPVKLCFTMSHSSAEPCELSHEEGEKIWVISQDTTRYHGMWFVKKRMGMQDFLKAKRLLKLMMMTKFRMKSEPVELKQNWHTKLLYWKGKVKVCRARLLIIWPG</sequence>
<dbReference type="Proteomes" id="UP001163046">
    <property type="component" value="Unassembled WGS sequence"/>
</dbReference>
<dbReference type="AlphaFoldDB" id="A0A9X0CNV7"/>
<dbReference type="GO" id="GO:0005524">
    <property type="term" value="F:ATP binding"/>
    <property type="evidence" value="ECO:0007669"/>
    <property type="project" value="UniProtKB-KW"/>
</dbReference>
<dbReference type="InterPro" id="IPR011009">
    <property type="entry name" value="Kinase-like_dom_sf"/>
</dbReference>
<dbReference type="Pfam" id="PF07714">
    <property type="entry name" value="PK_Tyr_Ser-Thr"/>
    <property type="match status" value="1"/>
</dbReference>
<name>A0A9X0CNV7_9CNID</name>
<dbReference type="Gene3D" id="1.10.510.10">
    <property type="entry name" value="Transferase(Phosphotransferase) domain 1"/>
    <property type="match status" value="1"/>
</dbReference>
<evidence type="ECO:0000313" key="5">
    <source>
        <dbReference type="Proteomes" id="UP001163046"/>
    </source>
</evidence>
<dbReference type="OrthoDB" id="5980321at2759"/>
<dbReference type="InterPro" id="IPR050198">
    <property type="entry name" value="Non-receptor_tyrosine_kinases"/>
</dbReference>
<protein>
    <recommendedName>
        <fullName evidence="3">Protein kinase domain-containing protein</fullName>
    </recommendedName>
</protein>
<comment type="caution">
    <text evidence="4">The sequence shown here is derived from an EMBL/GenBank/DDBJ whole genome shotgun (WGS) entry which is preliminary data.</text>
</comment>
<dbReference type="PANTHER" id="PTHR24418">
    <property type="entry name" value="TYROSINE-PROTEIN KINASE"/>
    <property type="match status" value="1"/>
</dbReference>
<dbReference type="Gene3D" id="3.30.200.20">
    <property type="entry name" value="Phosphorylase Kinase, domain 1"/>
    <property type="match status" value="1"/>
</dbReference>
<accession>A0A9X0CNV7</accession>
<dbReference type="EMBL" id="MU826870">
    <property type="protein sequence ID" value="KAJ7370230.1"/>
    <property type="molecule type" value="Genomic_DNA"/>
</dbReference>
<gene>
    <name evidence="4" type="ORF">OS493_033575</name>
</gene>
<evidence type="ECO:0000259" key="3">
    <source>
        <dbReference type="PROSITE" id="PS50011"/>
    </source>
</evidence>
<dbReference type="InterPro" id="IPR001245">
    <property type="entry name" value="Ser-Thr/Tyr_kinase_cat_dom"/>
</dbReference>
<feature type="domain" description="Protein kinase" evidence="3">
    <location>
        <begin position="123"/>
        <end position="376"/>
    </location>
</feature>
<dbReference type="InterPro" id="IPR000719">
    <property type="entry name" value="Prot_kinase_dom"/>
</dbReference>
<evidence type="ECO:0000256" key="2">
    <source>
        <dbReference type="ARBA" id="ARBA00022840"/>
    </source>
</evidence>
<keyword evidence="1" id="KW-0547">Nucleotide-binding</keyword>
<dbReference type="GO" id="GO:0004672">
    <property type="term" value="F:protein kinase activity"/>
    <property type="evidence" value="ECO:0007669"/>
    <property type="project" value="InterPro"/>
</dbReference>
<evidence type="ECO:0000256" key="1">
    <source>
        <dbReference type="ARBA" id="ARBA00022741"/>
    </source>
</evidence>
<dbReference type="PROSITE" id="PS50011">
    <property type="entry name" value="PROTEIN_KINASE_DOM"/>
    <property type="match status" value="1"/>
</dbReference>
<organism evidence="4 5">
    <name type="scientific">Desmophyllum pertusum</name>
    <dbReference type="NCBI Taxonomy" id="174260"/>
    <lineage>
        <taxon>Eukaryota</taxon>
        <taxon>Metazoa</taxon>
        <taxon>Cnidaria</taxon>
        <taxon>Anthozoa</taxon>
        <taxon>Hexacorallia</taxon>
        <taxon>Scleractinia</taxon>
        <taxon>Caryophylliina</taxon>
        <taxon>Caryophylliidae</taxon>
        <taxon>Desmophyllum</taxon>
    </lineage>
</organism>
<keyword evidence="5" id="KW-1185">Reference proteome</keyword>
<reference evidence="4" key="1">
    <citation type="submission" date="2023-01" db="EMBL/GenBank/DDBJ databases">
        <title>Genome assembly of the deep-sea coral Lophelia pertusa.</title>
        <authorList>
            <person name="Herrera S."/>
            <person name="Cordes E."/>
        </authorList>
    </citation>
    <scope>NUCLEOTIDE SEQUENCE</scope>
    <source>
        <strain evidence="4">USNM1676648</strain>
        <tissue evidence="4">Polyp</tissue>
    </source>
</reference>
<evidence type="ECO:0000313" key="4">
    <source>
        <dbReference type="EMBL" id="KAJ7370230.1"/>
    </source>
</evidence>
<proteinExistence type="predicted"/>
<dbReference type="SUPFAM" id="SSF56112">
    <property type="entry name" value="Protein kinase-like (PK-like)"/>
    <property type="match status" value="1"/>
</dbReference>